<dbReference type="EMBL" id="BNAR01000005">
    <property type="protein sequence ID" value="GHH43380.1"/>
    <property type="molecule type" value="Genomic_DNA"/>
</dbReference>
<sequence length="392" mass="40793">MRTYRDLFGVREFTPFFVSSALQVAGTTVSGLALGTMVYSATNSPLLSALAMFGPSLAQLVGAATVLSASDRLRPRTALSGLGLVFALGTAAQAIPGMPVWAIFVVVLVLGMIAALGGGVRYGLLNEILHRDGYLLGRSVVSMSHGIVQIFGFALGGVLVNALSARGTLIAAAVLFVGAAASARFGLTDRPPRAQGRGSVRETWRDNARLWSSKPRRYVFLALWVPNGLIVGAEALYVPYSPQRAGFLFAVGAIGMLVGDTLVGRFLPPRWRARLAVPMCLVLALPYLVFAFTPPLAVVVVAIFIATIGYSAGLLLQERLMELTPDELSGHALGLQSSGMLAMQGAGAAVAGVVAELTSAATAIATVAAVSAVVTLALAPGLRYTARENQPA</sequence>
<feature type="transmembrane region" description="Helical" evidence="6">
    <location>
        <begin position="298"/>
        <end position="316"/>
    </location>
</feature>
<evidence type="ECO:0000256" key="1">
    <source>
        <dbReference type="ARBA" id="ARBA00004651"/>
    </source>
</evidence>
<dbReference type="SUPFAM" id="SSF103473">
    <property type="entry name" value="MFS general substrate transporter"/>
    <property type="match status" value="1"/>
</dbReference>
<accession>A0ABQ3MH68</accession>
<dbReference type="Pfam" id="PF07690">
    <property type="entry name" value="MFS_1"/>
    <property type="match status" value="1"/>
</dbReference>
<evidence type="ECO:0000256" key="3">
    <source>
        <dbReference type="ARBA" id="ARBA00022692"/>
    </source>
</evidence>
<keyword evidence="5 6" id="KW-0472">Membrane</keyword>
<feature type="transmembrane region" description="Helical" evidence="6">
    <location>
        <begin position="21"/>
        <end position="40"/>
    </location>
</feature>
<feature type="transmembrane region" description="Helical" evidence="6">
    <location>
        <begin position="46"/>
        <end position="66"/>
    </location>
</feature>
<feature type="transmembrane region" description="Helical" evidence="6">
    <location>
        <begin position="169"/>
        <end position="187"/>
    </location>
</feature>
<dbReference type="RefSeq" id="WP_191299751.1">
    <property type="nucleotide sequence ID" value="NZ_BNAR01000005.1"/>
</dbReference>
<comment type="caution">
    <text evidence="7">The sequence shown here is derived from an EMBL/GenBank/DDBJ whole genome shotgun (WGS) entry which is preliminary data.</text>
</comment>
<dbReference type="CDD" id="cd06173">
    <property type="entry name" value="MFS_MefA_like"/>
    <property type="match status" value="1"/>
</dbReference>
<feature type="transmembrane region" description="Helical" evidence="6">
    <location>
        <begin position="145"/>
        <end position="163"/>
    </location>
</feature>
<dbReference type="PANTHER" id="PTHR23513:SF11">
    <property type="entry name" value="STAPHYLOFERRIN A TRANSPORTER"/>
    <property type="match status" value="1"/>
</dbReference>
<evidence type="ECO:0000256" key="6">
    <source>
        <dbReference type="SAM" id="Phobius"/>
    </source>
</evidence>
<dbReference type="PANTHER" id="PTHR23513">
    <property type="entry name" value="INTEGRAL MEMBRANE EFFLUX PROTEIN-RELATED"/>
    <property type="match status" value="1"/>
</dbReference>
<evidence type="ECO:0000256" key="2">
    <source>
        <dbReference type="ARBA" id="ARBA00022475"/>
    </source>
</evidence>
<keyword evidence="4 6" id="KW-1133">Transmembrane helix</keyword>
<keyword evidence="8" id="KW-1185">Reference proteome</keyword>
<gene>
    <name evidence="7" type="ORF">GCM10017774_41260</name>
</gene>
<dbReference type="Gene3D" id="1.20.1250.20">
    <property type="entry name" value="MFS general substrate transporter like domains"/>
    <property type="match status" value="1"/>
</dbReference>
<evidence type="ECO:0000313" key="7">
    <source>
        <dbReference type="EMBL" id="GHH43380.1"/>
    </source>
</evidence>
<keyword evidence="2" id="KW-1003">Cell membrane</keyword>
<dbReference type="InterPro" id="IPR036259">
    <property type="entry name" value="MFS_trans_sf"/>
</dbReference>
<protein>
    <submittedName>
        <fullName evidence="7">Membrane protein</fullName>
    </submittedName>
</protein>
<proteinExistence type="predicted"/>
<comment type="subcellular location">
    <subcellularLocation>
        <location evidence="1">Cell membrane</location>
        <topology evidence="1">Multi-pass membrane protein</topology>
    </subcellularLocation>
</comment>
<feature type="transmembrane region" description="Helical" evidence="6">
    <location>
        <begin position="78"/>
        <end position="95"/>
    </location>
</feature>
<reference evidence="8" key="1">
    <citation type="journal article" date="2019" name="Int. J. Syst. Evol. Microbiol.">
        <title>The Global Catalogue of Microorganisms (GCM) 10K type strain sequencing project: providing services to taxonomists for standard genome sequencing and annotation.</title>
        <authorList>
            <consortium name="The Broad Institute Genomics Platform"/>
            <consortium name="The Broad Institute Genome Sequencing Center for Infectious Disease"/>
            <person name="Wu L."/>
            <person name="Ma J."/>
        </authorList>
    </citation>
    <scope>NUCLEOTIDE SEQUENCE [LARGE SCALE GENOMIC DNA]</scope>
    <source>
        <strain evidence="8">CGMCC 4.7367</strain>
    </source>
</reference>
<evidence type="ECO:0000256" key="5">
    <source>
        <dbReference type="ARBA" id="ARBA00023136"/>
    </source>
</evidence>
<organism evidence="7 8">
    <name type="scientific">Lentzea cavernae</name>
    <dbReference type="NCBI Taxonomy" id="2020703"/>
    <lineage>
        <taxon>Bacteria</taxon>
        <taxon>Bacillati</taxon>
        <taxon>Actinomycetota</taxon>
        <taxon>Actinomycetes</taxon>
        <taxon>Pseudonocardiales</taxon>
        <taxon>Pseudonocardiaceae</taxon>
        <taxon>Lentzea</taxon>
    </lineage>
</organism>
<dbReference type="InterPro" id="IPR011701">
    <property type="entry name" value="MFS"/>
</dbReference>
<evidence type="ECO:0000313" key="8">
    <source>
        <dbReference type="Proteomes" id="UP000605568"/>
    </source>
</evidence>
<dbReference type="Proteomes" id="UP000605568">
    <property type="component" value="Unassembled WGS sequence"/>
</dbReference>
<name>A0ABQ3MH68_9PSEU</name>
<keyword evidence="3 6" id="KW-0812">Transmembrane</keyword>
<feature type="transmembrane region" description="Helical" evidence="6">
    <location>
        <begin position="360"/>
        <end position="379"/>
    </location>
</feature>
<feature type="transmembrane region" description="Helical" evidence="6">
    <location>
        <begin position="101"/>
        <end position="124"/>
    </location>
</feature>
<feature type="transmembrane region" description="Helical" evidence="6">
    <location>
        <begin position="245"/>
        <end position="263"/>
    </location>
</feature>
<feature type="transmembrane region" description="Helical" evidence="6">
    <location>
        <begin position="218"/>
        <end position="239"/>
    </location>
</feature>
<evidence type="ECO:0000256" key="4">
    <source>
        <dbReference type="ARBA" id="ARBA00022989"/>
    </source>
</evidence>